<name>A0A2N5ZCV5_MUIH1</name>
<dbReference type="GO" id="GO:0016887">
    <property type="term" value="F:ATP hydrolysis activity"/>
    <property type="evidence" value="ECO:0007669"/>
    <property type="project" value="TreeGrafter"/>
</dbReference>
<proteinExistence type="inferred from homology"/>
<dbReference type="Gene3D" id="3.30.450.90">
    <property type="match status" value="1"/>
</dbReference>
<dbReference type="SUPFAM" id="SSF52540">
    <property type="entry name" value="P-loop containing nucleoside triphosphate hydrolases"/>
    <property type="match status" value="1"/>
</dbReference>
<dbReference type="PROSITE" id="PS00662">
    <property type="entry name" value="T2SP_E"/>
    <property type="match status" value="1"/>
</dbReference>
<dbReference type="Proteomes" id="UP000234857">
    <property type="component" value="Unassembled WGS sequence"/>
</dbReference>
<dbReference type="InterPro" id="IPR007831">
    <property type="entry name" value="T2SS_GspE_N"/>
</dbReference>
<accession>A0A2N5ZCV5</accession>
<dbReference type="Gene3D" id="3.40.50.300">
    <property type="entry name" value="P-loop containing nucleotide triphosphate hydrolases"/>
    <property type="match status" value="1"/>
</dbReference>
<dbReference type="SMART" id="SM00382">
    <property type="entry name" value="AAA"/>
    <property type="match status" value="1"/>
</dbReference>
<keyword evidence="3" id="KW-0067">ATP-binding</keyword>
<evidence type="ECO:0000256" key="1">
    <source>
        <dbReference type="ARBA" id="ARBA00006611"/>
    </source>
</evidence>
<dbReference type="Pfam" id="PF00437">
    <property type="entry name" value="T2SSE"/>
    <property type="match status" value="1"/>
</dbReference>
<dbReference type="InterPro" id="IPR037257">
    <property type="entry name" value="T2SS_E_N_sf"/>
</dbReference>
<dbReference type="Gene3D" id="3.30.300.160">
    <property type="entry name" value="Type II secretion system, protein E, N-terminal domain"/>
    <property type="match status" value="1"/>
</dbReference>
<dbReference type="Pfam" id="PF05157">
    <property type="entry name" value="MshEN"/>
    <property type="match status" value="1"/>
</dbReference>
<evidence type="ECO:0000256" key="3">
    <source>
        <dbReference type="ARBA" id="ARBA00022840"/>
    </source>
</evidence>
<keyword evidence="2" id="KW-0547">Nucleotide-binding</keyword>
<protein>
    <submittedName>
        <fullName evidence="5">Type II secretion system protein GspE</fullName>
    </submittedName>
</protein>
<dbReference type="InterPro" id="IPR003593">
    <property type="entry name" value="AAA+_ATPase"/>
</dbReference>
<sequence length="554" mass="61866">MQNALSEHKKTGEQLVNILLKNEWVSQKDILEFYEKKLKISYANLSNYLIEHKIVKTIPENIARKYHVIAILKVKNTLSVAMLDPIDSFVIDSLRMNTGAAIKPLVSTKKEITEAIDKYYNLVDSPTEETSGTNSLKSYKNILHGVKDLDLKSLESVELNEKGGAQVIKLVNMIMEKAVDFGASDIHIEPDEGVLRTRFRIDGMLEEVMSLPKTLEASVVSRIKVISNLDIAEKRVPQDGRVKIKSVNKELDFRVSTFPTVHGEKVVLRILDKQSVLFTLDDLGFSKDIQSQFSEVIEKPNGIILVTGPTGSGKSTTLYAALDRINSINKNIVTIEDPVEYQLPLVNQSQVNPKAGFNFANGLRSILRQDPDIVMVGEIRDYETAEIAIRAALTGHLVFSTVHTNDSAGAVTRLIDMGVEPFLVASSIICMMAQRLVRKICPHCKTSVNIKKQVLDKIFSLAKVEPADNQKIYVGKGCEACKFTGYKGRISINEILIPDEDIRELIVVKSPTSRIKRASRDRGMFTLREDGLRKVLAGVTTVEEVLRVTQMDEE</sequence>
<organism evidence="5 6">
    <name type="scientific">Muiribacterium halophilum</name>
    <dbReference type="NCBI Taxonomy" id="2053465"/>
    <lineage>
        <taxon>Bacteria</taxon>
        <taxon>Candidatus Muiribacteriota</taxon>
        <taxon>Candidatus Muiribacteriia</taxon>
        <taxon>Candidatus Muiribacteriales</taxon>
        <taxon>Candidatus Muiribacteriaceae</taxon>
        <taxon>Candidatus Muiribacterium</taxon>
    </lineage>
</organism>
<evidence type="ECO:0000313" key="5">
    <source>
        <dbReference type="EMBL" id="PLX16444.1"/>
    </source>
</evidence>
<dbReference type="PANTHER" id="PTHR30258">
    <property type="entry name" value="TYPE II SECRETION SYSTEM PROTEIN GSPE-RELATED"/>
    <property type="match status" value="1"/>
</dbReference>
<dbReference type="GO" id="GO:0005524">
    <property type="term" value="F:ATP binding"/>
    <property type="evidence" value="ECO:0007669"/>
    <property type="project" value="UniProtKB-KW"/>
</dbReference>
<dbReference type="InterPro" id="IPR027417">
    <property type="entry name" value="P-loop_NTPase"/>
</dbReference>
<comment type="caution">
    <text evidence="5">The sequence shown here is derived from an EMBL/GenBank/DDBJ whole genome shotgun (WGS) entry which is preliminary data.</text>
</comment>
<evidence type="ECO:0000313" key="6">
    <source>
        <dbReference type="Proteomes" id="UP000234857"/>
    </source>
</evidence>
<dbReference type="PANTHER" id="PTHR30258:SF1">
    <property type="entry name" value="PROTEIN TRANSPORT PROTEIN HOFB HOMOLOG"/>
    <property type="match status" value="1"/>
</dbReference>
<evidence type="ECO:0000256" key="2">
    <source>
        <dbReference type="ARBA" id="ARBA00022741"/>
    </source>
</evidence>
<gene>
    <name evidence="5" type="ORF">C0601_10255</name>
</gene>
<dbReference type="FunFam" id="3.30.300.160:FF:000002">
    <property type="entry name" value="Type II secretion system protein E"/>
    <property type="match status" value="1"/>
</dbReference>
<reference evidence="5 6" key="1">
    <citation type="submission" date="2017-11" db="EMBL/GenBank/DDBJ databases">
        <title>Genome-resolved metagenomics identifies genetic mobility, metabolic interactions, and unexpected diversity in perchlorate-reducing communities.</title>
        <authorList>
            <person name="Barnum T.P."/>
            <person name="Figueroa I.A."/>
            <person name="Carlstrom C.I."/>
            <person name="Lucas L.N."/>
            <person name="Engelbrektson A.L."/>
            <person name="Coates J.D."/>
        </authorList>
    </citation>
    <scope>NUCLEOTIDE SEQUENCE [LARGE SCALE GENOMIC DNA]</scope>
    <source>
        <strain evidence="5">BM706</strain>
    </source>
</reference>
<dbReference type="CDD" id="cd01129">
    <property type="entry name" value="PulE-GspE-like"/>
    <property type="match status" value="1"/>
</dbReference>
<dbReference type="SUPFAM" id="SSF160246">
    <property type="entry name" value="EspE N-terminal domain-like"/>
    <property type="match status" value="1"/>
</dbReference>
<dbReference type="AlphaFoldDB" id="A0A2N5ZCV5"/>
<comment type="similarity">
    <text evidence="1">Belongs to the GSP E family.</text>
</comment>
<dbReference type="GO" id="GO:0005886">
    <property type="term" value="C:plasma membrane"/>
    <property type="evidence" value="ECO:0007669"/>
    <property type="project" value="TreeGrafter"/>
</dbReference>
<dbReference type="InterPro" id="IPR001482">
    <property type="entry name" value="T2SS/T4SS_dom"/>
</dbReference>
<dbReference type="EMBL" id="PKTG01000115">
    <property type="protein sequence ID" value="PLX16444.1"/>
    <property type="molecule type" value="Genomic_DNA"/>
</dbReference>
<feature type="domain" description="Bacterial type II secretion system protein E" evidence="4">
    <location>
        <begin position="367"/>
        <end position="381"/>
    </location>
</feature>
<dbReference type="FunFam" id="3.40.50.300:FF:000398">
    <property type="entry name" value="Type IV pilus assembly ATPase PilB"/>
    <property type="match status" value="1"/>
</dbReference>
<evidence type="ECO:0000259" key="4">
    <source>
        <dbReference type="PROSITE" id="PS00662"/>
    </source>
</evidence>
<dbReference type="FunFam" id="3.30.450.90:FF:000001">
    <property type="entry name" value="Type II secretion system ATPase GspE"/>
    <property type="match status" value="1"/>
</dbReference>